<evidence type="ECO:0000256" key="6">
    <source>
        <dbReference type="SAM" id="Phobius"/>
    </source>
</evidence>
<dbReference type="NCBIfam" id="TIGR00254">
    <property type="entry name" value="GGDEF"/>
    <property type="match status" value="1"/>
</dbReference>
<proteinExistence type="predicted"/>
<feature type="transmembrane region" description="Helical" evidence="6">
    <location>
        <begin position="115"/>
        <end position="133"/>
    </location>
</feature>
<name>A0A5B2Z912_9GAMM</name>
<dbReference type="SMART" id="SM00267">
    <property type="entry name" value="GGDEF"/>
    <property type="match status" value="1"/>
</dbReference>
<keyword evidence="6" id="KW-0472">Membrane</keyword>
<dbReference type="Proteomes" id="UP000322165">
    <property type="component" value="Unassembled WGS sequence"/>
</dbReference>
<evidence type="ECO:0000256" key="4">
    <source>
        <dbReference type="SAM" id="Coils"/>
    </source>
</evidence>
<gene>
    <name evidence="8" type="ORF">F0415_11515</name>
</gene>
<comment type="caution">
    <text evidence="8">The sequence shown here is derived from an EMBL/GenBank/DDBJ whole genome shotgun (WGS) entry which is preliminary data.</text>
</comment>
<dbReference type="Pfam" id="PF00990">
    <property type="entry name" value="GGDEF"/>
    <property type="match status" value="1"/>
</dbReference>
<dbReference type="PROSITE" id="PS50887">
    <property type="entry name" value="GGDEF"/>
    <property type="match status" value="1"/>
</dbReference>
<evidence type="ECO:0000256" key="3">
    <source>
        <dbReference type="ARBA" id="ARBA00034247"/>
    </source>
</evidence>
<dbReference type="InterPro" id="IPR043128">
    <property type="entry name" value="Rev_trsase/Diguanyl_cyclase"/>
</dbReference>
<dbReference type="InterPro" id="IPR029787">
    <property type="entry name" value="Nucleotide_cyclase"/>
</dbReference>
<keyword evidence="9" id="KW-1185">Reference proteome</keyword>
<reference evidence="8 9" key="1">
    <citation type="submission" date="2019-09" db="EMBL/GenBank/DDBJ databases">
        <title>Arenimonas chukotkensis sp. nov., a bacterium isolated from Chukotka hot spring, Arctic region, Russia.</title>
        <authorList>
            <person name="Zayulina K.S."/>
            <person name="Prokofeva M.I."/>
            <person name="Elcheninov A.G."/>
            <person name="Novikov A."/>
            <person name="Kochetkova T.V."/>
            <person name="Kublanov I.V."/>
        </authorList>
    </citation>
    <scope>NUCLEOTIDE SEQUENCE [LARGE SCALE GENOMIC DNA]</scope>
    <source>
        <strain evidence="8 9">3729k</strain>
    </source>
</reference>
<dbReference type="Gene3D" id="3.30.70.270">
    <property type="match status" value="1"/>
</dbReference>
<comment type="cofactor">
    <cofactor evidence="1">
        <name>Mg(2+)</name>
        <dbReference type="ChEBI" id="CHEBI:18420"/>
    </cofactor>
</comment>
<feature type="transmembrane region" description="Helical" evidence="6">
    <location>
        <begin position="139"/>
        <end position="156"/>
    </location>
</feature>
<keyword evidence="4" id="KW-0175">Coiled coil</keyword>
<evidence type="ECO:0000313" key="8">
    <source>
        <dbReference type="EMBL" id="KAA2284013.1"/>
    </source>
</evidence>
<evidence type="ECO:0000256" key="1">
    <source>
        <dbReference type="ARBA" id="ARBA00001946"/>
    </source>
</evidence>
<organism evidence="8 9">
    <name type="scientific">Arenimonas fontis</name>
    <dbReference type="NCBI Taxonomy" id="2608255"/>
    <lineage>
        <taxon>Bacteria</taxon>
        <taxon>Pseudomonadati</taxon>
        <taxon>Pseudomonadota</taxon>
        <taxon>Gammaproteobacteria</taxon>
        <taxon>Lysobacterales</taxon>
        <taxon>Lysobacteraceae</taxon>
        <taxon>Arenimonas</taxon>
    </lineage>
</organism>
<dbReference type="InterPro" id="IPR000160">
    <property type="entry name" value="GGDEF_dom"/>
</dbReference>
<accession>A0A5B2Z912</accession>
<feature type="transmembrane region" description="Helical" evidence="6">
    <location>
        <begin position="84"/>
        <end position="106"/>
    </location>
</feature>
<dbReference type="PANTHER" id="PTHR45138">
    <property type="entry name" value="REGULATORY COMPONENTS OF SENSORY TRANSDUCTION SYSTEM"/>
    <property type="match status" value="1"/>
</dbReference>
<evidence type="ECO:0000256" key="5">
    <source>
        <dbReference type="SAM" id="MobiDB-lite"/>
    </source>
</evidence>
<evidence type="ECO:0000259" key="7">
    <source>
        <dbReference type="PROSITE" id="PS50887"/>
    </source>
</evidence>
<dbReference type="CDD" id="cd01949">
    <property type="entry name" value="GGDEF"/>
    <property type="match status" value="1"/>
</dbReference>
<reference evidence="8 9" key="2">
    <citation type="submission" date="2019-09" db="EMBL/GenBank/DDBJ databases">
        <authorList>
            <person name="Mazur A."/>
        </authorList>
    </citation>
    <scope>NUCLEOTIDE SEQUENCE [LARGE SCALE GENOMIC DNA]</scope>
    <source>
        <strain evidence="8 9">3729k</strain>
    </source>
</reference>
<dbReference type="EC" id="2.7.7.65" evidence="2"/>
<feature type="transmembrane region" description="Helical" evidence="6">
    <location>
        <begin position="54"/>
        <end position="72"/>
    </location>
</feature>
<dbReference type="AlphaFoldDB" id="A0A5B2Z912"/>
<dbReference type="GO" id="GO:0052621">
    <property type="term" value="F:diguanylate cyclase activity"/>
    <property type="evidence" value="ECO:0007669"/>
    <property type="project" value="UniProtKB-EC"/>
</dbReference>
<dbReference type="FunFam" id="3.30.70.270:FF:000001">
    <property type="entry name" value="Diguanylate cyclase domain protein"/>
    <property type="match status" value="1"/>
</dbReference>
<feature type="coiled-coil region" evidence="4">
    <location>
        <begin position="156"/>
        <end position="183"/>
    </location>
</feature>
<evidence type="ECO:0000256" key="2">
    <source>
        <dbReference type="ARBA" id="ARBA00012528"/>
    </source>
</evidence>
<keyword evidence="6" id="KW-0812">Transmembrane</keyword>
<dbReference type="InterPro" id="IPR050469">
    <property type="entry name" value="Diguanylate_Cyclase"/>
</dbReference>
<evidence type="ECO:0000313" key="9">
    <source>
        <dbReference type="Proteomes" id="UP000322165"/>
    </source>
</evidence>
<feature type="region of interest" description="Disordered" evidence="5">
    <location>
        <begin position="28"/>
        <end position="48"/>
    </location>
</feature>
<sequence>MLGETAPSTLVRRSWPCESVRRLAISRSGGGGSLVPRSPVPDSRPAMARRPPPVARFPGLAVLSGLAGPAMAAPADIASTLVGLAWLGLGLALGLAAAFVACWWVLRARVAPRSGWGPFALTALVALPVLAWLGPRAPVPSLLLVLALVAWGLWLVNRLSRRVRALLDERDHAKAEAKRAQLNSERDALTGIYNRGALRQRLERLAEETWQDGRPLSLLYFDIDLFKLINDSLGHAVGDECLKAVAAVVGSELRGGDVLGRLGGEEFAVVLPGAKRIHAIAVAERIRQAVQNQCRVVGEEVVELTVSLGAAEFLGPQESMDALMDRADRAMYQAKDSGRNMVVADPGTPGPRG</sequence>
<protein>
    <recommendedName>
        <fullName evidence="2">diguanylate cyclase</fullName>
        <ecNumber evidence="2">2.7.7.65</ecNumber>
    </recommendedName>
</protein>
<keyword evidence="6" id="KW-1133">Transmembrane helix</keyword>
<dbReference type="EMBL" id="VUOD01000012">
    <property type="protein sequence ID" value="KAA2284013.1"/>
    <property type="molecule type" value="Genomic_DNA"/>
</dbReference>
<comment type="catalytic activity">
    <reaction evidence="3">
        <text>2 GTP = 3',3'-c-di-GMP + 2 diphosphate</text>
        <dbReference type="Rhea" id="RHEA:24898"/>
        <dbReference type="ChEBI" id="CHEBI:33019"/>
        <dbReference type="ChEBI" id="CHEBI:37565"/>
        <dbReference type="ChEBI" id="CHEBI:58805"/>
        <dbReference type="EC" id="2.7.7.65"/>
    </reaction>
</comment>
<dbReference type="PANTHER" id="PTHR45138:SF9">
    <property type="entry name" value="DIGUANYLATE CYCLASE DGCM-RELATED"/>
    <property type="match status" value="1"/>
</dbReference>
<feature type="domain" description="GGDEF" evidence="7">
    <location>
        <begin position="214"/>
        <end position="347"/>
    </location>
</feature>
<dbReference type="SUPFAM" id="SSF55073">
    <property type="entry name" value="Nucleotide cyclase"/>
    <property type="match status" value="1"/>
</dbReference>